<gene>
    <name evidence="1" type="ORF">L933_08230</name>
</gene>
<dbReference type="EMBL" id="ASYU01000035">
    <property type="protein sequence ID" value="EQD99719.1"/>
    <property type="molecule type" value="Genomic_DNA"/>
</dbReference>
<name>T2T7F3_HELPX</name>
<proteinExistence type="predicted"/>
<evidence type="ECO:0000313" key="2">
    <source>
        <dbReference type="Proteomes" id="UP000015834"/>
    </source>
</evidence>
<comment type="caution">
    <text evidence="1">The sequence shown here is derived from an EMBL/GenBank/DDBJ whole genome shotgun (WGS) entry which is preliminary data.</text>
</comment>
<sequence length="38" mass="4564">MGVKGENYFKIPPYPLKKMSFTIKIKLKIPFFKKVKKF</sequence>
<dbReference type="Proteomes" id="UP000015834">
    <property type="component" value="Unassembled WGS sequence"/>
</dbReference>
<accession>T2T7F3</accession>
<reference evidence="1 2" key="1">
    <citation type="journal article" date="2013" name="Genome Announc.">
        <title>Draft Genome Sequences of Helicobacter pylori Strains Isolated from Regions of Low and High Gastric Cancer Risk in Colombia.</title>
        <authorList>
            <person name="Sheh A."/>
            <person name="Piazuelo M.B."/>
            <person name="Wilson K.T."/>
            <person name="Correa P."/>
            <person name="Fox J.G."/>
        </authorList>
    </citation>
    <scope>NUCLEOTIDE SEQUENCE [LARGE SCALE GENOMIC DNA]</scope>
    <source>
        <strain evidence="1 2">PZ5056</strain>
    </source>
</reference>
<evidence type="ECO:0000313" key="1">
    <source>
        <dbReference type="EMBL" id="EQD99719.1"/>
    </source>
</evidence>
<organism evidence="1 2">
    <name type="scientific">Helicobacter pylori PZ5056</name>
    <dbReference type="NCBI Taxonomy" id="1337393"/>
    <lineage>
        <taxon>Bacteria</taxon>
        <taxon>Pseudomonadati</taxon>
        <taxon>Campylobacterota</taxon>
        <taxon>Epsilonproteobacteria</taxon>
        <taxon>Campylobacterales</taxon>
        <taxon>Helicobacteraceae</taxon>
        <taxon>Helicobacter</taxon>
    </lineage>
</organism>
<dbReference type="AlphaFoldDB" id="T2T7F3"/>
<protein>
    <submittedName>
        <fullName evidence="1">Uncharacterized protein</fullName>
    </submittedName>
</protein>
<dbReference type="PATRIC" id="fig|1337393.3.peg.300"/>